<protein>
    <submittedName>
        <fullName evidence="2">Uncharacterized protein</fullName>
    </submittedName>
</protein>
<evidence type="ECO:0000313" key="2">
    <source>
        <dbReference type="EMBL" id="KAF2639643.1"/>
    </source>
</evidence>
<evidence type="ECO:0000313" key="3">
    <source>
        <dbReference type="Proteomes" id="UP000799753"/>
    </source>
</evidence>
<reference evidence="2" key="1">
    <citation type="journal article" date="2020" name="Stud. Mycol.">
        <title>101 Dothideomycetes genomes: a test case for predicting lifestyles and emergence of pathogens.</title>
        <authorList>
            <person name="Haridas S."/>
            <person name="Albert R."/>
            <person name="Binder M."/>
            <person name="Bloem J."/>
            <person name="Labutti K."/>
            <person name="Salamov A."/>
            <person name="Andreopoulos B."/>
            <person name="Baker S."/>
            <person name="Barry K."/>
            <person name="Bills G."/>
            <person name="Bluhm B."/>
            <person name="Cannon C."/>
            <person name="Castanera R."/>
            <person name="Culley D."/>
            <person name="Daum C."/>
            <person name="Ezra D."/>
            <person name="Gonzalez J."/>
            <person name="Henrissat B."/>
            <person name="Kuo A."/>
            <person name="Liang C."/>
            <person name="Lipzen A."/>
            <person name="Lutzoni F."/>
            <person name="Magnuson J."/>
            <person name="Mondo S."/>
            <person name="Nolan M."/>
            <person name="Ohm R."/>
            <person name="Pangilinan J."/>
            <person name="Park H.-J."/>
            <person name="Ramirez L."/>
            <person name="Alfaro M."/>
            <person name="Sun H."/>
            <person name="Tritt A."/>
            <person name="Yoshinaga Y."/>
            <person name="Zwiers L.-H."/>
            <person name="Turgeon B."/>
            <person name="Goodwin S."/>
            <person name="Spatafora J."/>
            <person name="Crous P."/>
            <person name="Grigoriev I."/>
        </authorList>
    </citation>
    <scope>NUCLEOTIDE SEQUENCE</scope>
    <source>
        <strain evidence="2">CBS 473.64</strain>
    </source>
</reference>
<dbReference type="AlphaFoldDB" id="A0A6A6RYX3"/>
<evidence type="ECO:0000256" key="1">
    <source>
        <dbReference type="SAM" id="MobiDB-lite"/>
    </source>
</evidence>
<accession>A0A6A6RYX3</accession>
<proteinExistence type="predicted"/>
<feature type="compositionally biased region" description="Basic and acidic residues" evidence="1">
    <location>
        <begin position="52"/>
        <end position="70"/>
    </location>
</feature>
<dbReference type="Proteomes" id="UP000799753">
    <property type="component" value="Unassembled WGS sequence"/>
</dbReference>
<sequence length="138" mass="14643">MSYKRARNLCVCGAVGTLLPSRREAVSSQTQGRQAGRVAVSFQATGAAGAVEDVRRQTSRRRDGEGRRLSGEAAIGKALQRGRSDVRLECTQGRCGYPGQISSYRARNAASSRASGRAPVRFKAGPRDAMRGSGTVDA</sequence>
<feature type="region of interest" description="Disordered" evidence="1">
    <location>
        <begin position="49"/>
        <end position="76"/>
    </location>
</feature>
<feature type="region of interest" description="Disordered" evidence="1">
    <location>
        <begin position="107"/>
        <end position="138"/>
    </location>
</feature>
<name>A0A6A6RYX3_9PLEO</name>
<feature type="compositionally biased region" description="Low complexity" evidence="1">
    <location>
        <begin position="107"/>
        <end position="121"/>
    </location>
</feature>
<keyword evidence="3" id="KW-1185">Reference proteome</keyword>
<dbReference type="EMBL" id="MU006786">
    <property type="protein sequence ID" value="KAF2639643.1"/>
    <property type="molecule type" value="Genomic_DNA"/>
</dbReference>
<organism evidence="2 3">
    <name type="scientific">Massarina eburnea CBS 473.64</name>
    <dbReference type="NCBI Taxonomy" id="1395130"/>
    <lineage>
        <taxon>Eukaryota</taxon>
        <taxon>Fungi</taxon>
        <taxon>Dikarya</taxon>
        <taxon>Ascomycota</taxon>
        <taxon>Pezizomycotina</taxon>
        <taxon>Dothideomycetes</taxon>
        <taxon>Pleosporomycetidae</taxon>
        <taxon>Pleosporales</taxon>
        <taxon>Massarineae</taxon>
        <taxon>Massarinaceae</taxon>
        <taxon>Massarina</taxon>
    </lineage>
</organism>
<gene>
    <name evidence="2" type="ORF">P280DRAFT_44112</name>
</gene>